<dbReference type="KEGG" id="hhy:Halhy_5504"/>
<gene>
    <name evidence="2" type="ordered locus">Halhy_5504</name>
</gene>
<organism evidence="2 3">
    <name type="scientific">Haliscomenobacter hydrossis (strain ATCC 27775 / DSM 1100 / LMG 10767 / O)</name>
    <dbReference type="NCBI Taxonomy" id="760192"/>
    <lineage>
        <taxon>Bacteria</taxon>
        <taxon>Pseudomonadati</taxon>
        <taxon>Bacteroidota</taxon>
        <taxon>Saprospiria</taxon>
        <taxon>Saprospirales</taxon>
        <taxon>Haliscomenobacteraceae</taxon>
        <taxon>Haliscomenobacter</taxon>
    </lineage>
</organism>
<dbReference type="GO" id="GO:0016747">
    <property type="term" value="F:acyltransferase activity, transferring groups other than amino-acyl groups"/>
    <property type="evidence" value="ECO:0007669"/>
    <property type="project" value="InterPro"/>
</dbReference>
<dbReference type="AlphaFoldDB" id="F4KSC6"/>
<sequence length="169" mass="19519">MIEIIEATEFHHPIIRSIAYRTWPDTFEAILSTDQILYMLEQMYSLAALREQTQVKGHQFILAKEGLEYLGFASIEKNYQDQQHTKIHKIYILPEAQGKGIGKALFEEMTQRARTANNDKLLLNVNRDNKATHFYGKIGFQTVGTEDIDIGNGYFMNDYVMEKNIIPSI</sequence>
<dbReference type="PANTHER" id="PTHR43617:SF22">
    <property type="entry name" value="L-AMINO ACID N-ACETYLTRANSFERASE AAAT"/>
    <property type="match status" value="1"/>
</dbReference>
<reference key="2">
    <citation type="submission" date="2011-04" db="EMBL/GenBank/DDBJ databases">
        <title>Complete sequence of chromosome of Haliscomenobacter hydrossis DSM 1100.</title>
        <authorList>
            <consortium name="US DOE Joint Genome Institute (JGI-PGF)"/>
            <person name="Lucas S."/>
            <person name="Han J."/>
            <person name="Lapidus A."/>
            <person name="Bruce D."/>
            <person name="Goodwin L."/>
            <person name="Pitluck S."/>
            <person name="Peters L."/>
            <person name="Kyrpides N."/>
            <person name="Mavromatis K."/>
            <person name="Ivanova N."/>
            <person name="Ovchinnikova G."/>
            <person name="Pagani I."/>
            <person name="Daligault H."/>
            <person name="Detter J.C."/>
            <person name="Han C."/>
            <person name="Land M."/>
            <person name="Hauser L."/>
            <person name="Markowitz V."/>
            <person name="Cheng J.-F."/>
            <person name="Hugenholtz P."/>
            <person name="Woyke T."/>
            <person name="Wu D."/>
            <person name="Verbarg S."/>
            <person name="Frueling A."/>
            <person name="Brambilla E."/>
            <person name="Klenk H.-P."/>
            <person name="Eisen J.A."/>
        </authorList>
    </citation>
    <scope>NUCLEOTIDE SEQUENCE</scope>
    <source>
        <strain>DSM 1100</strain>
    </source>
</reference>
<evidence type="ECO:0000313" key="3">
    <source>
        <dbReference type="Proteomes" id="UP000008461"/>
    </source>
</evidence>
<dbReference type="Pfam" id="PF13673">
    <property type="entry name" value="Acetyltransf_10"/>
    <property type="match status" value="1"/>
</dbReference>
<feature type="domain" description="N-acetyltransferase" evidence="1">
    <location>
        <begin position="2"/>
        <end position="166"/>
    </location>
</feature>
<name>F4KSC6_HALH1</name>
<dbReference type="CDD" id="cd04301">
    <property type="entry name" value="NAT_SF"/>
    <property type="match status" value="1"/>
</dbReference>
<proteinExistence type="predicted"/>
<reference evidence="2 3" key="1">
    <citation type="journal article" date="2011" name="Stand. Genomic Sci.">
        <title>Complete genome sequence of Haliscomenobacter hydrossis type strain (O).</title>
        <authorList>
            <consortium name="US DOE Joint Genome Institute (JGI-PGF)"/>
            <person name="Daligault H."/>
            <person name="Lapidus A."/>
            <person name="Zeytun A."/>
            <person name="Nolan M."/>
            <person name="Lucas S."/>
            <person name="Del Rio T.G."/>
            <person name="Tice H."/>
            <person name="Cheng J.F."/>
            <person name="Tapia R."/>
            <person name="Han C."/>
            <person name="Goodwin L."/>
            <person name="Pitluck S."/>
            <person name="Liolios K."/>
            <person name="Pagani I."/>
            <person name="Ivanova N."/>
            <person name="Huntemann M."/>
            <person name="Mavromatis K."/>
            <person name="Mikhailova N."/>
            <person name="Pati A."/>
            <person name="Chen A."/>
            <person name="Palaniappan K."/>
            <person name="Land M."/>
            <person name="Hauser L."/>
            <person name="Brambilla E.M."/>
            <person name="Rohde M."/>
            <person name="Verbarg S."/>
            <person name="Goker M."/>
            <person name="Bristow J."/>
            <person name="Eisen J.A."/>
            <person name="Markowitz V."/>
            <person name="Hugenholtz P."/>
            <person name="Kyrpides N.C."/>
            <person name="Klenk H.P."/>
            <person name="Woyke T."/>
        </authorList>
    </citation>
    <scope>NUCLEOTIDE SEQUENCE [LARGE SCALE GENOMIC DNA]</scope>
    <source>
        <strain evidence="3">ATCC 27775 / DSM 1100 / LMG 10767 / O</strain>
    </source>
</reference>
<protein>
    <submittedName>
        <fullName evidence="2">GCN5-related N-acetyltransferase</fullName>
    </submittedName>
</protein>
<dbReference type="PROSITE" id="PS51186">
    <property type="entry name" value="GNAT"/>
    <property type="match status" value="1"/>
</dbReference>
<dbReference type="eggNOG" id="COG1247">
    <property type="taxonomic scope" value="Bacteria"/>
</dbReference>
<evidence type="ECO:0000313" key="2">
    <source>
        <dbReference type="EMBL" id="AEE53329.1"/>
    </source>
</evidence>
<evidence type="ECO:0000259" key="1">
    <source>
        <dbReference type="PROSITE" id="PS51186"/>
    </source>
</evidence>
<dbReference type="RefSeq" id="WP_013767859.1">
    <property type="nucleotide sequence ID" value="NC_015510.1"/>
</dbReference>
<dbReference type="EMBL" id="CP002691">
    <property type="protein sequence ID" value="AEE53329.1"/>
    <property type="molecule type" value="Genomic_DNA"/>
</dbReference>
<accession>F4KSC6</accession>
<dbReference type="Proteomes" id="UP000008461">
    <property type="component" value="Chromosome"/>
</dbReference>
<dbReference type="OrthoDB" id="9800604at2"/>
<dbReference type="STRING" id="760192.Halhy_5504"/>
<dbReference type="InterPro" id="IPR050276">
    <property type="entry name" value="MshD_Acetyltransferase"/>
</dbReference>
<dbReference type="Gene3D" id="3.40.630.30">
    <property type="match status" value="1"/>
</dbReference>
<keyword evidence="3" id="KW-1185">Reference proteome</keyword>
<dbReference type="InterPro" id="IPR000182">
    <property type="entry name" value="GNAT_dom"/>
</dbReference>
<dbReference type="PANTHER" id="PTHR43617">
    <property type="entry name" value="L-AMINO ACID N-ACETYLTRANSFERASE"/>
    <property type="match status" value="1"/>
</dbReference>
<dbReference type="SUPFAM" id="SSF55729">
    <property type="entry name" value="Acyl-CoA N-acyltransferases (Nat)"/>
    <property type="match status" value="1"/>
</dbReference>
<dbReference type="InterPro" id="IPR016181">
    <property type="entry name" value="Acyl_CoA_acyltransferase"/>
</dbReference>
<dbReference type="HOGENOM" id="CLU_013985_18_4_10"/>